<comment type="caution">
    <text evidence="1">The sequence shown here is derived from an EMBL/GenBank/DDBJ whole genome shotgun (WGS) entry which is preliminary data.</text>
</comment>
<reference evidence="1" key="1">
    <citation type="journal article" date="2020" name="Nat. Commun.">
        <title>Large-scale genome sequencing of mycorrhizal fungi provides insights into the early evolution of symbiotic traits.</title>
        <authorList>
            <person name="Miyauchi S."/>
            <person name="Kiss E."/>
            <person name="Kuo A."/>
            <person name="Drula E."/>
            <person name="Kohler A."/>
            <person name="Sanchez-Garcia M."/>
            <person name="Morin E."/>
            <person name="Andreopoulos B."/>
            <person name="Barry K.W."/>
            <person name="Bonito G."/>
            <person name="Buee M."/>
            <person name="Carver A."/>
            <person name="Chen C."/>
            <person name="Cichocki N."/>
            <person name="Clum A."/>
            <person name="Culley D."/>
            <person name="Crous P.W."/>
            <person name="Fauchery L."/>
            <person name="Girlanda M."/>
            <person name="Hayes R.D."/>
            <person name="Keri Z."/>
            <person name="LaButti K."/>
            <person name="Lipzen A."/>
            <person name="Lombard V."/>
            <person name="Magnuson J."/>
            <person name="Maillard F."/>
            <person name="Murat C."/>
            <person name="Nolan M."/>
            <person name="Ohm R.A."/>
            <person name="Pangilinan J."/>
            <person name="Pereira M.F."/>
            <person name="Perotto S."/>
            <person name="Peter M."/>
            <person name="Pfister S."/>
            <person name="Riley R."/>
            <person name="Sitrit Y."/>
            <person name="Stielow J.B."/>
            <person name="Szollosi G."/>
            <person name="Zifcakova L."/>
            <person name="Stursova M."/>
            <person name="Spatafora J.W."/>
            <person name="Tedersoo L."/>
            <person name="Vaario L.M."/>
            <person name="Yamada A."/>
            <person name="Yan M."/>
            <person name="Wang P."/>
            <person name="Xu J."/>
            <person name="Bruns T."/>
            <person name="Baldrian P."/>
            <person name="Vilgalys R."/>
            <person name="Dunand C."/>
            <person name="Henrissat B."/>
            <person name="Grigoriev I.V."/>
            <person name="Hibbett D."/>
            <person name="Nagy L.G."/>
            <person name="Martin F.M."/>
        </authorList>
    </citation>
    <scope>NUCLEOTIDE SEQUENCE</scope>
    <source>
        <strain evidence="1">UP504</strain>
    </source>
</reference>
<sequence>MASSLGELFLDYHRHPPIPVDGKAKLVARKMDIIDISVSWYSAQLASAPPGSITLWMRRLEMMLSYIDKLDVGGIASHFQEPIRRMGSGTMVADFRRIARWKQQDVRKEGLQLKTTEAKEETFGQMKSSSIWRLILDLTVERPSYPLTS</sequence>
<evidence type="ECO:0000313" key="1">
    <source>
        <dbReference type="EMBL" id="KAF9509437.1"/>
    </source>
</evidence>
<organism evidence="1 2">
    <name type="scientific">Hydnum rufescens UP504</name>
    <dbReference type="NCBI Taxonomy" id="1448309"/>
    <lineage>
        <taxon>Eukaryota</taxon>
        <taxon>Fungi</taxon>
        <taxon>Dikarya</taxon>
        <taxon>Basidiomycota</taxon>
        <taxon>Agaricomycotina</taxon>
        <taxon>Agaricomycetes</taxon>
        <taxon>Cantharellales</taxon>
        <taxon>Hydnaceae</taxon>
        <taxon>Hydnum</taxon>
    </lineage>
</organism>
<dbReference type="AlphaFoldDB" id="A0A9P6DPX0"/>
<accession>A0A9P6DPX0</accession>
<proteinExistence type="predicted"/>
<evidence type="ECO:0000313" key="2">
    <source>
        <dbReference type="Proteomes" id="UP000886523"/>
    </source>
</evidence>
<keyword evidence="2" id="KW-1185">Reference proteome</keyword>
<protein>
    <submittedName>
        <fullName evidence="1">Uncharacterized protein</fullName>
    </submittedName>
</protein>
<gene>
    <name evidence="1" type="ORF">BS47DRAFT_1396865</name>
</gene>
<dbReference type="Proteomes" id="UP000886523">
    <property type="component" value="Unassembled WGS sequence"/>
</dbReference>
<name>A0A9P6DPX0_9AGAM</name>
<dbReference type="EMBL" id="MU129035">
    <property type="protein sequence ID" value="KAF9509437.1"/>
    <property type="molecule type" value="Genomic_DNA"/>
</dbReference>